<comment type="caution">
    <text evidence="1">The sequence shown here is derived from an EMBL/GenBank/DDBJ whole genome shotgun (WGS) entry which is preliminary data.</text>
</comment>
<dbReference type="AlphaFoldDB" id="A0A7J5YQH9"/>
<gene>
    <name evidence="1" type="ORF">F7725_013432</name>
</gene>
<sequence length="122" mass="13502">MFTPCTMCFAGKSFPFNLCSTRTVLVQYVEEVLLFPIILCNDRAESATQHDEEVGLRYGEEGAVSVSSDGEDEGLPREDGQVTHHLSRLDDMEQILFGSLENGVNFVVLDIFCSSFTVVVNS</sequence>
<name>A0A7J5YQH9_DISMA</name>
<organism evidence="1 2">
    <name type="scientific">Dissostichus mawsoni</name>
    <name type="common">Antarctic cod</name>
    <dbReference type="NCBI Taxonomy" id="36200"/>
    <lineage>
        <taxon>Eukaryota</taxon>
        <taxon>Metazoa</taxon>
        <taxon>Chordata</taxon>
        <taxon>Craniata</taxon>
        <taxon>Vertebrata</taxon>
        <taxon>Euteleostomi</taxon>
        <taxon>Actinopterygii</taxon>
        <taxon>Neopterygii</taxon>
        <taxon>Teleostei</taxon>
        <taxon>Neoteleostei</taxon>
        <taxon>Acanthomorphata</taxon>
        <taxon>Eupercaria</taxon>
        <taxon>Perciformes</taxon>
        <taxon>Notothenioidei</taxon>
        <taxon>Nototheniidae</taxon>
        <taxon>Dissostichus</taxon>
    </lineage>
</organism>
<proteinExistence type="predicted"/>
<dbReference type="Proteomes" id="UP000518266">
    <property type="component" value="Unassembled WGS sequence"/>
</dbReference>
<reference evidence="1 2" key="1">
    <citation type="submission" date="2020-03" db="EMBL/GenBank/DDBJ databases">
        <title>Dissostichus mawsoni Genome sequencing and assembly.</title>
        <authorList>
            <person name="Park H."/>
        </authorList>
    </citation>
    <scope>NUCLEOTIDE SEQUENCE [LARGE SCALE GENOMIC DNA]</scope>
    <source>
        <strain evidence="1">DM0001</strain>
        <tissue evidence="1">Muscle</tissue>
    </source>
</reference>
<dbReference type="OrthoDB" id="10618282at2759"/>
<accession>A0A7J5YQH9</accession>
<keyword evidence="2" id="KW-1185">Reference proteome</keyword>
<evidence type="ECO:0000313" key="1">
    <source>
        <dbReference type="EMBL" id="KAF3851660.1"/>
    </source>
</evidence>
<dbReference type="EMBL" id="JAAKFY010000010">
    <property type="protein sequence ID" value="KAF3851660.1"/>
    <property type="molecule type" value="Genomic_DNA"/>
</dbReference>
<protein>
    <submittedName>
        <fullName evidence="1">Uncharacterized protein</fullName>
    </submittedName>
</protein>
<evidence type="ECO:0000313" key="2">
    <source>
        <dbReference type="Proteomes" id="UP000518266"/>
    </source>
</evidence>